<keyword evidence="3" id="KW-1185">Reference proteome</keyword>
<proteinExistence type="predicted"/>
<evidence type="ECO:0000313" key="3">
    <source>
        <dbReference type="Proteomes" id="UP000250235"/>
    </source>
</evidence>
<dbReference type="EMBL" id="KV019601">
    <property type="protein sequence ID" value="KZV15881.1"/>
    <property type="molecule type" value="Genomic_DNA"/>
</dbReference>
<dbReference type="AlphaFoldDB" id="A0A2Z7A3N0"/>
<evidence type="ECO:0000313" key="2">
    <source>
        <dbReference type="EMBL" id="KZV15881.1"/>
    </source>
</evidence>
<protein>
    <submittedName>
        <fullName evidence="2">Uncharacterized protein</fullName>
    </submittedName>
</protein>
<reference evidence="2 3" key="1">
    <citation type="journal article" date="2015" name="Proc. Natl. Acad. Sci. U.S.A.">
        <title>The resurrection genome of Boea hygrometrica: A blueprint for survival of dehydration.</title>
        <authorList>
            <person name="Xiao L."/>
            <person name="Yang G."/>
            <person name="Zhang L."/>
            <person name="Yang X."/>
            <person name="Zhao S."/>
            <person name="Ji Z."/>
            <person name="Zhou Q."/>
            <person name="Hu M."/>
            <person name="Wang Y."/>
            <person name="Chen M."/>
            <person name="Xu Y."/>
            <person name="Jin H."/>
            <person name="Xiao X."/>
            <person name="Hu G."/>
            <person name="Bao F."/>
            <person name="Hu Y."/>
            <person name="Wan P."/>
            <person name="Li L."/>
            <person name="Deng X."/>
            <person name="Kuang T."/>
            <person name="Xiang C."/>
            <person name="Zhu J.K."/>
            <person name="Oliver M.J."/>
            <person name="He Y."/>
        </authorList>
    </citation>
    <scope>NUCLEOTIDE SEQUENCE [LARGE SCALE GENOMIC DNA]</scope>
    <source>
        <strain evidence="3">cv. XS01</strain>
    </source>
</reference>
<gene>
    <name evidence="2" type="ORF">F511_21846</name>
</gene>
<name>A0A2Z7A3N0_9LAMI</name>
<dbReference type="Proteomes" id="UP000250235">
    <property type="component" value="Unassembled WGS sequence"/>
</dbReference>
<sequence>MGEQHSSPRSCALCSPRQRSWLVPLEPAGPGGGPVGGTPARGGRSKANEALKVAGRMRRQRRLARWARVLSWAGRFDWTDWLEHAEPLSSLGLNAAGDDPVDEYIPTGGEDLCAVRPRALNRQHMRKLSKSG</sequence>
<feature type="compositionally biased region" description="Gly residues" evidence="1">
    <location>
        <begin position="29"/>
        <end position="40"/>
    </location>
</feature>
<evidence type="ECO:0000256" key="1">
    <source>
        <dbReference type="SAM" id="MobiDB-lite"/>
    </source>
</evidence>
<organism evidence="2 3">
    <name type="scientific">Dorcoceras hygrometricum</name>
    <dbReference type="NCBI Taxonomy" id="472368"/>
    <lineage>
        <taxon>Eukaryota</taxon>
        <taxon>Viridiplantae</taxon>
        <taxon>Streptophyta</taxon>
        <taxon>Embryophyta</taxon>
        <taxon>Tracheophyta</taxon>
        <taxon>Spermatophyta</taxon>
        <taxon>Magnoliopsida</taxon>
        <taxon>eudicotyledons</taxon>
        <taxon>Gunneridae</taxon>
        <taxon>Pentapetalae</taxon>
        <taxon>asterids</taxon>
        <taxon>lamiids</taxon>
        <taxon>Lamiales</taxon>
        <taxon>Gesneriaceae</taxon>
        <taxon>Didymocarpoideae</taxon>
        <taxon>Trichosporeae</taxon>
        <taxon>Loxocarpinae</taxon>
        <taxon>Dorcoceras</taxon>
    </lineage>
</organism>
<feature type="region of interest" description="Disordered" evidence="1">
    <location>
        <begin position="22"/>
        <end position="46"/>
    </location>
</feature>
<accession>A0A2Z7A3N0</accession>